<dbReference type="OrthoDB" id="1103805at2759"/>
<dbReference type="PANTHER" id="PTHR48055">
    <property type="entry name" value="LEUCINE-RICH REPEAT RECEPTOR PROTEIN KINASE EMS1"/>
    <property type="match status" value="1"/>
</dbReference>
<name>A0A9J5WJ88_SOLCO</name>
<sequence length="97" mass="10658">MVFGPTLALIIPQDTHHLPPATGVREVIHGDVKPSSILLDEDMTVHLGDFGLAKILTKSTNTTWSNQSFDALKGSIGYTPVFHQSMDREVGKAWRCL</sequence>
<dbReference type="InterPro" id="IPR011009">
    <property type="entry name" value="Kinase-like_dom_sf"/>
</dbReference>
<dbReference type="EMBL" id="JACXVP010000011">
    <property type="protein sequence ID" value="KAG5575276.1"/>
    <property type="molecule type" value="Genomic_DNA"/>
</dbReference>
<dbReference type="Pfam" id="PF00069">
    <property type="entry name" value="Pkinase"/>
    <property type="match status" value="1"/>
</dbReference>
<dbReference type="InterPro" id="IPR000719">
    <property type="entry name" value="Prot_kinase_dom"/>
</dbReference>
<evidence type="ECO:0000259" key="1">
    <source>
        <dbReference type="PROSITE" id="PS50011"/>
    </source>
</evidence>
<dbReference type="Gene3D" id="1.10.510.10">
    <property type="entry name" value="Transferase(Phosphotransferase) domain 1"/>
    <property type="match status" value="1"/>
</dbReference>
<dbReference type="PROSITE" id="PS50011">
    <property type="entry name" value="PROTEIN_KINASE_DOM"/>
    <property type="match status" value="1"/>
</dbReference>
<protein>
    <recommendedName>
        <fullName evidence="1">Protein kinase domain-containing protein</fullName>
    </recommendedName>
</protein>
<dbReference type="SUPFAM" id="SSF56112">
    <property type="entry name" value="Protein kinase-like (PK-like)"/>
    <property type="match status" value="1"/>
</dbReference>
<dbReference type="GO" id="GO:0005524">
    <property type="term" value="F:ATP binding"/>
    <property type="evidence" value="ECO:0007669"/>
    <property type="project" value="InterPro"/>
</dbReference>
<accession>A0A9J5WJ88</accession>
<dbReference type="AlphaFoldDB" id="A0A9J5WJ88"/>
<comment type="caution">
    <text evidence="2">The sequence shown here is derived from an EMBL/GenBank/DDBJ whole genome shotgun (WGS) entry which is preliminary data.</text>
</comment>
<dbReference type="Proteomes" id="UP000824120">
    <property type="component" value="Chromosome 11"/>
</dbReference>
<evidence type="ECO:0000313" key="2">
    <source>
        <dbReference type="EMBL" id="KAG5575276.1"/>
    </source>
</evidence>
<organism evidence="2 3">
    <name type="scientific">Solanum commersonii</name>
    <name type="common">Commerson's wild potato</name>
    <name type="synonym">Commerson's nightshade</name>
    <dbReference type="NCBI Taxonomy" id="4109"/>
    <lineage>
        <taxon>Eukaryota</taxon>
        <taxon>Viridiplantae</taxon>
        <taxon>Streptophyta</taxon>
        <taxon>Embryophyta</taxon>
        <taxon>Tracheophyta</taxon>
        <taxon>Spermatophyta</taxon>
        <taxon>Magnoliopsida</taxon>
        <taxon>eudicotyledons</taxon>
        <taxon>Gunneridae</taxon>
        <taxon>Pentapetalae</taxon>
        <taxon>asterids</taxon>
        <taxon>lamiids</taxon>
        <taxon>Solanales</taxon>
        <taxon>Solanaceae</taxon>
        <taxon>Solanoideae</taxon>
        <taxon>Solaneae</taxon>
        <taxon>Solanum</taxon>
    </lineage>
</organism>
<dbReference type="PANTHER" id="PTHR48055:SF55">
    <property type="entry name" value="PROTEIN KINASE DOMAIN-CONTAINING PROTEIN"/>
    <property type="match status" value="1"/>
</dbReference>
<dbReference type="GO" id="GO:0016020">
    <property type="term" value="C:membrane"/>
    <property type="evidence" value="ECO:0007669"/>
    <property type="project" value="TreeGrafter"/>
</dbReference>
<proteinExistence type="predicted"/>
<keyword evidence="3" id="KW-1185">Reference proteome</keyword>
<reference evidence="2 3" key="1">
    <citation type="submission" date="2020-09" db="EMBL/GenBank/DDBJ databases">
        <title>De no assembly of potato wild relative species, Solanum commersonii.</title>
        <authorList>
            <person name="Cho K."/>
        </authorList>
    </citation>
    <scope>NUCLEOTIDE SEQUENCE [LARGE SCALE GENOMIC DNA]</scope>
    <source>
        <strain evidence="2">LZ3.2</strain>
        <tissue evidence="2">Leaf</tissue>
    </source>
</reference>
<evidence type="ECO:0000313" key="3">
    <source>
        <dbReference type="Proteomes" id="UP000824120"/>
    </source>
</evidence>
<feature type="domain" description="Protein kinase" evidence="1">
    <location>
        <begin position="1"/>
        <end position="97"/>
    </location>
</feature>
<dbReference type="GO" id="GO:0004672">
    <property type="term" value="F:protein kinase activity"/>
    <property type="evidence" value="ECO:0007669"/>
    <property type="project" value="InterPro"/>
</dbReference>
<dbReference type="InterPro" id="IPR051564">
    <property type="entry name" value="LRR_receptor-like_kinase"/>
</dbReference>
<gene>
    <name evidence="2" type="ORF">H5410_055410</name>
</gene>